<protein>
    <submittedName>
        <fullName evidence="2">Uncharacterized protein</fullName>
    </submittedName>
</protein>
<evidence type="ECO:0000313" key="3">
    <source>
        <dbReference type="Proteomes" id="UP000318349"/>
    </source>
</evidence>
<organism evidence="2 3">
    <name type="scientific">Denitromonas halophila</name>
    <dbReference type="NCBI Taxonomy" id="1629404"/>
    <lineage>
        <taxon>Bacteria</taxon>
        <taxon>Pseudomonadati</taxon>
        <taxon>Pseudomonadota</taxon>
        <taxon>Betaproteobacteria</taxon>
        <taxon>Rhodocyclales</taxon>
        <taxon>Zoogloeaceae</taxon>
        <taxon>Denitromonas</taxon>
    </lineage>
</organism>
<accession>A0A557SG92</accession>
<dbReference type="AlphaFoldDB" id="A0A557SG92"/>
<evidence type="ECO:0000256" key="1">
    <source>
        <dbReference type="SAM" id="MobiDB-lite"/>
    </source>
</evidence>
<gene>
    <name evidence="2" type="ORF">FHP89_09875</name>
</gene>
<sequence>MRNVNRSRTGRVDAANAEDDDGITYFTSPAAGAINGAQRAEVSAVEQGRRGVVDGADLAAQWP</sequence>
<comment type="caution">
    <text evidence="2">The sequence shown here is derived from an EMBL/GenBank/DDBJ whole genome shotgun (WGS) entry which is preliminary data.</text>
</comment>
<proteinExistence type="predicted"/>
<name>A0A557SG92_9RHOO</name>
<dbReference type="Proteomes" id="UP000318349">
    <property type="component" value="Unassembled WGS sequence"/>
</dbReference>
<evidence type="ECO:0000313" key="2">
    <source>
        <dbReference type="EMBL" id="TVO76404.1"/>
    </source>
</evidence>
<reference evidence="2 3" key="1">
    <citation type="submission" date="2019-07" db="EMBL/GenBank/DDBJ databases">
        <title>The pathways for chlorine oxyanion respiration interact through the shared metabolite chlorate.</title>
        <authorList>
            <person name="Barnum T.P."/>
            <person name="Cheng Y."/>
            <person name="Hill K.A."/>
            <person name="Lucas L.N."/>
            <person name="Carlson H.K."/>
            <person name="Coates J.D."/>
        </authorList>
    </citation>
    <scope>NUCLEOTIDE SEQUENCE [LARGE SCALE GENOMIC DNA]</scope>
    <source>
        <strain evidence="2 3">SFB-1</strain>
    </source>
</reference>
<dbReference type="EMBL" id="VMNI01000008">
    <property type="protein sequence ID" value="TVO76404.1"/>
    <property type="molecule type" value="Genomic_DNA"/>
</dbReference>
<feature type="region of interest" description="Disordered" evidence="1">
    <location>
        <begin position="1"/>
        <end position="23"/>
    </location>
</feature>